<dbReference type="InterPro" id="IPR039638">
    <property type="entry name" value="MED33A/B"/>
</dbReference>
<organism evidence="1 2">
    <name type="scientific">Vigna angularis var. angularis</name>
    <dbReference type="NCBI Taxonomy" id="157739"/>
    <lineage>
        <taxon>Eukaryota</taxon>
        <taxon>Viridiplantae</taxon>
        <taxon>Streptophyta</taxon>
        <taxon>Embryophyta</taxon>
        <taxon>Tracheophyta</taxon>
        <taxon>Spermatophyta</taxon>
        <taxon>Magnoliopsida</taxon>
        <taxon>eudicotyledons</taxon>
        <taxon>Gunneridae</taxon>
        <taxon>Pentapetalae</taxon>
        <taxon>rosids</taxon>
        <taxon>fabids</taxon>
        <taxon>Fabales</taxon>
        <taxon>Fabaceae</taxon>
        <taxon>Papilionoideae</taxon>
        <taxon>50 kb inversion clade</taxon>
        <taxon>NPAAA clade</taxon>
        <taxon>indigoferoid/millettioid clade</taxon>
        <taxon>Phaseoleae</taxon>
        <taxon>Vigna</taxon>
    </lineage>
</organism>
<gene>
    <name evidence="1" type="primary">Vigan.03G248900</name>
    <name evidence="1" type="ORF">VIGAN_03248900</name>
</gene>
<dbReference type="GO" id="GO:2000762">
    <property type="term" value="P:regulation of phenylpropanoid metabolic process"/>
    <property type="evidence" value="ECO:0007669"/>
    <property type="project" value="InterPro"/>
</dbReference>
<name>A0A0S3RPD9_PHAAN</name>
<dbReference type="PANTHER" id="PTHR33739">
    <property type="entry name" value="OS07G0681500 PROTEIN"/>
    <property type="match status" value="1"/>
</dbReference>
<dbReference type="Proteomes" id="UP000291084">
    <property type="component" value="Chromosome 3"/>
</dbReference>
<keyword evidence="2" id="KW-1185">Reference proteome</keyword>
<dbReference type="EMBL" id="AP015036">
    <property type="protein sequence ID" value="BAT82466.1"/>
    <property type="molecule type" value="Genomic_DNA"/>
</dbReference>
<reference evidence="1 2" key="1">
    <citation type="journal article" date="2015" name="Sci. Rep.">
        <title>The power of single molecule real-time sequencing technology in the de novo assembly of a eukaryotic genome.</title>
        <authorList>
            <person name="Sakai H."/>
            <person name="Naito K."/>
            <person name="Ogiso-Tanaka E."/>
            <person name="Takahashi Y."/>
            <person name="Iseki K."/>
            <person name="Muto C."/>
            <person name="Satou K."/>
            <person name="Teruya K."/>
            <person name="Shiroma A."/>
            <person name="Shimoji M."/>
            <person name="Hirano T."/>
            <person name="Itoh T."/>
            <person name="Kaga A."/>
            <person name="Tomooka N."/>
        </authorList>
    </citation>
    <scope>NUCLEOTIDE SEQUENCE [LARGE SCALE GENOMIC DNA]</scope>
    <source>
        <strain evidence="2">cv. Shumari</strain>
    </source>
</reference>
<proteinExistence type="predicted"/>
<evidence type="ECO:0000313" key="1">
    <source>
        <dbReference type="EMBL" id="BAT82466.1"/>
    </source>
</evidence>
<protein>
    <submittedName>
        <fullName evidence="1">Uncharacterized protein</fullName>
    </submittedName>
</protein>
<sequence>MMNSAKVVGVIGYTHSLCGYSGVKDCVQLCNQLRGSGNRLQTILKSVILVTGSGIRLKREKVAGRPLVPVQAQPDSPPTWGVDSSSSTSKRRLKVLGTHMEFLASALDGKISLGCDSAAWRAYVSGFVSLMVDCTPNWVLEVDMHVLKRLSNGLRQLNEEELALALLAVRGIGTMGAATELIIDTGI</sequence>
<evidence type="ECO:0000313" key="2">
    <source>
        <dbReference type="Proteomes" id="UP000291084"/>
    </source>
</evidence>
<dbReference type="PANTHER" id="PTHR33739:SF5">
    <property type="entry name" value="MEDIATOR OF RNA POLYMERASE II TRANSCRIPTION SUBUNIT 33A"/>
    <property type="match status" value="1"/>
</dbReference>
<dbReference type="GO" id="GO:0016592">
    <property type="term" value="C:mediator complex"/>
    <property type="evidence" value="ECO:0007669"/>
    <property type="project" value="InterPro"/>
</dbReference>
<dbReference type="AlphaFoldDB" id="A0A0S3RPD9"/>
<accession>A0A0S3RPD9</accession>